<dbReference type="SMART" id="SM00710">
    <property type="entry name" value="PbH1"/>
    <property type="match status" value="17"/>
</dbReference>
<accession>A0A927GAH0</accession>
<evidence type="ECO:0000256" key="4">
    <source>
        <dbReference type="ARBA" id="ARBA00022525"/>
    </source>
</evidence>
<dbReference type="InterPro" id="IPR013783">
    <property type="entry name" value="Ig-like_fold"/>
</dbReference>
<evidence type="ECO:0000313" key="11">
    <source>
        <dbReference type="Proteomes" id="UP000598820"/>
    </source>
</evidence>
<dbReference type="EMBL" id="JACWZY010000044">
    <property type="protein sequence ID" value="MBD2705100.1"/>
    <property type="molecule type" value="Genomic_DNA"/>
</dbReference>
<dbReference type="SUPFAM" id="SSF49299">
    <property type="entry name" value="PKD domain"/>
    <property type="match status" value="1"/>
</dbReference>
<reference evidence="10" key="1">
    <citation type="submission" date="2020-09" db="EMBL/GenBank/DDBJ databases">
        <authorList>
            <person name="Kim M.K."/>
        </authorList>
    </citation>
    <scope>NUCLEOTIDE SEQUENCE</scope>
    <source>
        <strain evidence="10">BT702</strain>
    </source>
</reference>
<dbReference type="CDD" id="cd00146">
    <property type="entry name" value="PKD"/>
    <property type="match status" value="1"/>
</dbReference>
<dbReference type="GO" id="GO:0005509">
    <property type="term" value="F:calcium ion binding"/>
    <property type="evidence" value="ECO:0007669"/>
    <property type="project" value="InterPro"/>
</dbReference>
<evidence type="ECO:0000256" key="6">
    <source>
        <dbReference type="ARBA" id="ARBA00023136"/>
    </source>
</evidence>
<dbReference type="InterPro" id="IPR000601">
    <property type="entry name" value="PKD_dom"/>
</dbReference>
<dbReference type="SUPFAM" id="SSF52058">
    <property type="entry name" value="L domain-like"/>
    <property type="match status" value="1"/>
</dbReference>
<dbReference type="PANTHER" id="PTHR35580:SF1">
    <property type="entry name" value="PHYTASE-LIKE DOMAIN-CONTAINING PROTEIN"/>
    <property type="match status" value="1"/>
</dbReference>
<dbReference type="SMART" id="SM00089">
    <property type="entry name" value="PKD"/>
    <property type="match status" value="2"/>
</dbReference>
<keyword evidence="5" id="KW-0732">Signal</keyword>
<comment type="subcellular location">
    <subcellularLocation>
        <location evidence="1">Cell envelope</location>
    </subcellularLocation>
    <subcellularLocation>
        <location evidence="2">Cell outer membrane</location>
    </subcellularLocation>
    <subcellularLocation>
        <location evidence="3">Secreted</location>
    </subcellularLocation>
</comment>
<dbReference type="InterPro" id="IPR039448">
    <property type="entry name" value="Beta_helix"/>
</dbReference>
<dbReference type="Pfam" id="PF06739">
    <property type="entry name" value="SBBP"/>
    <property type="match status" value="3"/>
</dbReference>
<evidence type="ECO:0000259" key="9">
    <source>
        <dbReference type="PROSITE" id="PS50835"/>
    </source>
</evidence>
<dbReference type="Pfam" id="PF05345">
    <property type="entry name" value="He_PIG"/>
    <property type="match status" value="3"/>
</dbReference>
<dbReference type="InterPro" id="IPR011050">
    <property type="entry name" value="Pectin_lyase_fold/virulence"/>
</dbReference>
<name>A0A927GAH0_9BACT</name>
<dbReference type="GO" id="GO:0005576">
    <property type="term" value="C:extracellular region"/>
    <property type="evidence" value="ECO:0007669"/>
    <property type="project" value="UniProtKB-SubCell"/>
</dbReference>
<dbReference type="SUPFAM" id="SSF49313">
    <property type="entry name" value="Cadherin-like"/>
    <property type="match status" value="3"/>
</dbReference>
<dbReference type="InterPro" id="IPR052918">
    <property type="entry name" value="Motility_Chemotaxis_Reg"/>
</dbReference>
<dbReference type="PANTHER" id="PTHR35580">
    <property type="entry name" value="CELL SURFACE GLYCOPROTEIN (S-LAYER PROTEIN)-LIKE PROTEIN"/>
    <property type="match status" value="1"/>
</dbReference>
<dbReference type="InterPro" id="IPR032675">
    <property type="entry name" value="LRR_dom_sf"/>
</dbReference>
<dbReference type="NCBIfam" id="TIGR01376">
    <property type="entry name" value="POMP_repeat"/>
    <property type="match status" value="1"/>
</dbReference>
<keyword evidence="4" id="KW-0964">Secreted</keyword>
<protein>
    <submittedName>
        <fullName evidence="10">SBBP repeat-containing protein</fullName>
    </submittedName>
</protein>
<dbReference type="InterPro" id="IPR015919">
    <property type="entry name" value="Cadherin-like_sf"/>
</dbReference>
<dbReference type="Pfam" id="PF13229">
    <property type="entry name" value="Beta_helix"/>
    <property type="match status" value="2"/>
</dbReference>
<evidence type="ECO:0000256" key="5">
    <source>
        <dbReference type="ARBA" id="ARBA00022729"/>
    </source>
</evidence>
<feature type="domain" description="PKD" evidence="8">
    <location>
        <begin position="502"/>
        <end position="584"/>
    </location>
</feature>
<dbReference type="PROSITE" id="PS50093">
    <property type="entry name" value="PKD"/>
    <property type="match status" value="1"/>
</dbReference>
<dbReference type="InterPro" id="IPR007110">
    <property type="entry name" value="Ig-like_dom"/>
</dbReference>
<proteinExistence type="predicted"/>
<organism evidence="10 11">
    <name type="scientific">Spirosoma profusum</name>
    <dbReference type="NCBI Taxonomy" id="2771354"/>
    <lineage>
        <taxon>Bacteria</taxon>
        <taxon>Pseudomonadati</taxon>
        <taxon>Bacteroidota</taxon>
        <taxon>Cytophagia</taxon>
        <taxon>Cytophagales</taxon>
        <taxon>Cytophagaceae</taxon>
        <taxon>Spirosoma</taxon>
    </lineage>
</organism>
<dbReference type="InterPro" id="IPR006626">
    <property type="entry name" value="PbH1"/>
</dbReference>
<dbReference type="GO" id="GO:0009279">
    <property type="term" value="C:cell outer membrane"/>
    <property type="evidence" value="ECO:0007669"/>
    <property type="project" value="UniProtKB-SubCell"/>
</dbReference>
<comment type="caution">
    <text evidence="10">The sequence shown here is derived from an EMBL/GenBank/DDBJ whole genome shotgun (WGS) entry which is preliminary data.</text>
</comment>
<keyword evidence="11" id="KW-1185">Reference proteome</keyword>
<dbReference type="InterPro" id="IPR003368">
    <property type="entry name" value="POMP_repeat"/>
</dbReference>
<dbReference type="InterPro" id="IPR059226">
    <property type="entry name" value="Choice_anch_Q_dom"/>
</dbReference>
<dbReference type="InterPro" id="IPR022409">
    <property type="entry name" value="PKD/Chitinase_dom"/>
</dbReference>
<feature type="domain" description="Ig-like" evidence="9">
    <location>
        <begin position="502"/>
        <end position="583"/>
    </location>
</feature>
<gene>
    <name evidence="10" type="ORF">IC229_31030</name>
</gene>
<evidence type="ECO:0000313" key="10">
    <source>
        <dbReference type="EMBL" id="MBD2705100.1"/>
    </source>
</evidence>
<keyword evidence="7" id="KW-0998">Cell outer membrane</keyword>
<evidence type="ECO:0000256" key="1">
    <source>
        <dbReference type="ARBA" id="ARBA00004196"/>
    </source>
</evidence>
<sequence length="3370" mass="339287">MKNYYVLRHFLPLGLPSTGLIRQLVLLLCLLIGSIRFGYAQNYVWAKRMGGAEFASGISVAVDGSGNAYTTGSFAGTVDFDPGAGVANLTSAGNFDIFVSKLDASGNFVWAKQMGSTGPDQGSSIKVDASGNVYTTGSFSGTVDFNPGSGTANLTAADVSDIFVSKLDASGNFVWAKAMGGSGNDVGNSIAVDGSGNVYTTGSFAGTADFDPGAGVYSLSTVGSADIFVSKLNASGNFIWAKAMGGSNYDVSNSVAVDGSGNVYTTGSFAGTADFDPGSGVVNLTSPGTFTDNIFVSKLDVSGNFVWAKQMGGSTQDKGRSIAVDGSGNIYTTGSFIGTADFDPGSGVVNLTSVTSAPDIFVSKLDASGNFVWAKAMGGSSLEVGNSIAVDGSGNVYTTGGFQGTVDFDPGSGVVNLVSEGPAIFVSKLDATGSFVSARRMGGSTNDAAQGYSIAIDGLGTIYTTGYFSGTVDFDPGSGTANLTSTGTQEIFVSKLSQAQPPQLVTSASPNQVCVGNSVALSVTATGGTSPYSYTWVAPTGATLSATNTASVSATLTLSGVKTFTVTVAGANGASSTQPVNVTVNTLSPDYQPLVDLYTSTGGANWTNRTGWLSGCDPCTGNGGSPWAGVVCSNGRVVRLNMDSNNMIGSLPASMSALTQLVNLQVPNNQLTGGIDALRNLANLVDINLYNNHFSGPLPSFTAMTSLQILVAHGGNQFSGSIPASLGTAAMQTINLADNQLSGCFPSSLSVVCGRSVDFSGNSGLPGGGNFATFCQVPMASASTSTPNVTVGQTVSLSATGGTYYNWRGPSSYTANVANPSFVSNSTAQSGVYSVTVSNGSCTGNPTASVGITVNPCPFTTYSVTNTADAGAGSLRQAMLDVMASTCPGPFTITASVSGTINLASVLPEIVDDVSFIGPGASNLTIRRSSGGNYRIFTIPNTNTVSFDGLTIADGFASSNTGGGIQNNGTLTLSNCILRNNKAGPYGGGVHNMGGASLTVTNCRFERNSAVQGAGGILHHGSLLSITNSTFIANAGNTGGGLFIGFNSSNTTVNNCLFVDNSALFGGGMSFVTLVTVTNCTFTGNDGGGIDAYTGSGLFTNTTISLNKNYPTAYNSGAGISVYNSVTVTLKNCIIAGNIDSDGTTPKDIVNEGTISASTYNVIGTGGSGGLTTGVNNNIVGVNALLAPLGNYGGTTQTHALLPGSPAINAGTASGAPTADARGISRVGVTDIGSFESRGFSMALTSGNNQSATVGTAFANPLVVTVSSANSEPVAGGVVTFTGPGSGASINPVSITASIASAIASASVTANATSGSPYNVTAGANGATPNRTFNLTNTLAAPTIAGFAASPNVVCVLGSPVTFTATVGNVTGSYVYTLTNGSSTTMGTTSNTSFSQSLTASGSGLQTFTLIVNTNSQTIRATTNVTVSSASISYVTQTGAGVQNGSSWANAYPGTMLQTAINSASSCGGQVWVAAGVYKPTTGSDRNASFSMRNNVTIYGGFPATGSPTFAQRGIVDPITGNPSSSTLSGEIGDFNSRTDNSLHVINNPASLSLDASAVLDGFVITAGYTPNDGAGMYNDGSGSGNRCNPTLRNCSFVNNQANEGGGIYANGSGGGQSNPQLTNCSFSQNTAQSGAGIYANGSDEGQSVPQLTNCDFISNTGSLAGGGLYLSRYNSLPRALYLTNCRFLNNVGGTSSRGAGVQDSGSDISPVVVTGCLFENNSATEGGAFNSAELTQAQFIDCTFRRNSADFGGALEIASPTSCTFLNCNFEANRAGAIHTVIRGQLQLTNCTFDGNSARGGGAIETDALTTLTHCRFQSNTATGGSGGAISATGALTLTQCLFQNNSASVTGGAIATSNLLLTNCSFQNNSASFGGGAIDANAGTLLNCVLFNNGTPANALSGAFAARYTLFEQGMTGYTSGPGNLTTTVSPFISTTSAALNACALAINAADPATTSATVGNTDLAGNPRFFNALDMGAYEFQGNPGNLVLNNPSVNTGTIGVAFSQSFTASGGTSPYSFSLASGTLPTGLSLSAAGVLSGTATQSGSFSITVRAIDANGCVGVGATYTLVVNPASPTISGFTASPNVVCSGSLVTFTATVGNVTGSYTYTLTNGSSTSIAGSTSSTAFSQTLTAGGLGVQSFTLLVSNGGQPASAVTSLTVGQSGVTRLYVKANATGANTGLNWNDAFPDLNSALHYACIGSLTEIWIARGKYTPATGTFFLHPDVAIYGGFEGTEMELSQRPLINLSHPSSTTLSGDIDNDNTLANNAQIIIYNTLRLTNTAILDGAIITGPRSGTQSAAIHNNSDGNPANGLVGTECSPVYRNLLFTGFACDGDIFGNACTGQFVQNIAVNGGVTNPSFVNCVFRDNQGDGYNSGTIYNLSLANSQSTLKPQFINCVIANHTGGAFMYNAGIASPQFINCSFLNLPNGLVDNNINQPNGSSEIQLTNSVLWNAGGANTFKNSVANTTLTVTATYNLLDQAITGYTSGPGNLTTTSSPYVSASDLTLPTNSPAINAGNPASMTVVSAPYSATGLPKMDASANPRIVGSRVDMGALEVQNPPPPTPTITGFAASASAVCTGSPITFTATIGNVTGSYNYTLTNGTSTTTATSSNTALSQSLVTLSASNQSFTLTVSSAGQSASALTNVTINGFPVATLTNNGPISCTMTSVTLTASGGTSYTFTNSSGVVGTPGTSNTVVVANAGSYSVSVANAGGCVSTTSTLVSSQTNVPTVNINPSSATLTCTNPVVSLSAVGNGTYRWNTGATTSVISATSAGPYSVTLTGANGCTASASASVVQDNTPPSVSISPGSATLSCATSSVSLSAVGSGTYRWSTGATTPTISVSTAGPYSVTLTAANGCSASASTTIFLDNTPPTVSITPSSATLTCTSPLVSLSAIGTGSLRWNTGATTSVISATSAGPYSVTLTGANGCTVSASANVVQDNTPPSVSIIPGSATLSCAASSVSLSAVGSGTYRWSTGATTQVISATSANTYSVTLTGANGCTDMASINVTYQNCAPTLANAIPNQSAIVGQAFSYTIPASTFTDAETPSNLTLSVIGLPAGLSFVAPNVITGTPSTTLGSPFSVTVIATDPGGLSASTSFSLSVQPGPNSFAITNVTLLNCDHLSYYARRIDFSTAYSGTNGQPISVSVVNELTATTNTGPYSLTVYTDNPEILLRARQQGTPGEATYSFRWLEGCFNGPPIVLNSIPPHSVTLGQAFSYTLPANTFTDAETPNSLSLSVVGLPAGVSFVAPATLMGTPSTTVSPFYSVTVIATDPGGQSVSTILPLSVEIPGGCANMYTLKAGDWNDTSLWSCGRVPLITDVVTINHAVSLPASYQAQAFRIIYSATGRLVFGTSSRLRLGGN</sequence>
<dbReference type="InterPro" id="IPR035986">
    <property type="entry name" value="PKD_dom_sf"/>
</dbReference>
<dbReference type="InterPro" id="IPR012334">
    <property type="entry name" value="Pectin_lyas_fold"/>
</dbReference>
<evidence type="ECO:0000256" key="7">
    <source>
        <dbReference type="ARBA" id="ARBA00023237"/>
    </source>
</evidence>
<dbReference type="Gene3D" id="2.60.40.10">
    <property type="entry name" value="Immunoglobulins"/>
    <property type="match status" value="5"/>
</dbReference>
<evidence type="ECO:0000256" key="3">
    <source>
        <dbReference type="ARBA" id="ARBA00004613"/>
    </source>
</evidence>
<dbReference type="NCBIfam" id="NF041518">
    <property type="entry name" value="choice_anch_Q"/>
    <property type="match status" value="2"/>
</dbReference>
<keyword evidence="6" id="KW-0472">Membrane</keyword>
<dbReference type="RefSeq" id="WP_190892220.1">
    <property type="nucleotide sequence ID" value="NZ_JACWZY010000044.1"/>
</dbReference>
<evidence type="ECO:0000256" key="2">
    <source>
        <dbReference type="ARBA" id="ARBA00004442"/>
    </source>
</evidence>
<dbReference type="InterPro" id="IPR010620">
    <property type="entry name" value="SBBP_repeat"/>
</dbReference>
<evidence type="ECO:0000259" key="8">
    <source>
        <dbReference type="PROSITE" id="PS50093"/>
    </source>
</evidence>
<dbReference type="SUPFAM" id="SSF51126">
    <property type="entry name" value="Pectin lyase-like"/>
    <property type="match status" value="4"/>
</dbReference>
<dbReference type="Proteomes" id="UP000598820">
    <property type="component" value="Unassembled WGS sequence"/>
</dbReference>
<dbReference type="SMART" id="SM00736">
    <property type="entry name" value="CADG"/>
    <property type="match status" value="2"/>
</dbReference>
<dbReference type="Gene3D" id="3.80.10.10">
    <property type="entry name" value="Ribonuclease Inhibitor"/>
    <property type="match status" value="1"/>
</dbReference>
<dbReference type="InterPro" id="IPR006644">
    <property type="entry name" value="Cadg"/>
</dbReference>
<dbReference type="Gene3D" id="2.160.20.10">
    <property type="entry name" value="Single-stranded right-handed beta-helix, Pectin lyase-like"/>
    <property type="match status" value="3"/>
</dbReference>
<dbReference type="PROSITE" id="PS50835">
    <property type="entry name" value="IG_LIKE"/>
    <property type="match status" value="1"/>
</dbReference>